<accession>A0A310SGC7</accession>
<evidence type="ECO:0000256" key="1">
    <source>
        <dbReference type="PROSITE-ProRule" id="PRU00023"/>
    </source>
</evidence>
<evidence type="ECO:0000313" key="3">
    <source>
        <dbReference type="Proteomes" id="UP000250275"/>
    </source>
</evidence>
<dbReference type="Proteomes" id="UP000250275">
    <property type="component" value="Unassembled WGS sequence"/>
</dbReference>
<dbReference type="InterPro" id="IPR002110">
    <property type="entry name" value="Ankyrin_rpt"/>
</dbReference>
<sequence>MSQSPDDKFNKSNMLNRKSARRLSINNRELLIAISENDYDKVECLINGEIDINFKDTDGKTPLYWAIESNNDAIIKLLLRKQGINIKRTEIETLIDYVRPLNRPDILKILETSLKSKVADQNAVAEHYQCNSNIDQVLEFSTFKKLESRKKNKIQSKQKIGNNPIHGNIYQLNLLMLFLYRSVSLRYSFQLGTEISEADKFDDLVFEYIENGKTVYRLLQAKHKLNESKKITTRDLFAEHNGDYSLVKYFMSYQKSKNNELFKNGFIKDVTICTNIDWDYEDLKKAKIGIQKIRGKDDILDFKNIQKQPLTNLTQKNLVTLLKMK</sequence>
<dbReference type="InterPro" id="IPR036770">
    <property type="entry name" value="Ankyrin_rpt-contain_sf"/>
</dbReference>
<organism evidence="2 3">
    <name type="scientific">Eufriesea mexicana</name>
    <dbReference type="NCBI Taxonomy" id="516756"/>
    <lineage>
        <taxon>Eukaryota</taxon>
        <taxon>Metazoa</taxon>
        <taxon>Ecdysozoa</taxon>
        <taxon>Arthropoda</taxon>
        <taxon>Hexapoda</taxon>
        <taxon>Insecta</taxon>
        <taxon>Pterygota</taxon>
        <taxon>Neoptera</taxon>
        <taxon>Endopterygota</taxon>
        <taxon>Hymenoptera</taxon>
        <taxon>Apocrita</taxon>
        <taxon>Aculeata</taxon>
        <taxon>Apoidea</taxon>
        <taxon>Anthophila</taxon>
        <taxon>Apidae</taxon>
        <taxon>Eufriesea</taxon>
    </lineage>
</organism>
<keyword evidence="1" id="KW-0040">ANK repeat</keyword>
<dbReference type="PROSITE" id="PS50088">
    <property type="entry name" value="ANK_REPEAT"/>
    <property type="match status" value="1"/>
</dbReference>
<protein>
    <submittedName>
        <fullName evidence="2">Uncharacterized protein</fullName>
    </submittedName>
</protein>
<dbReference type="OrthoDB" id="8123811at2759"/>
<proteinExistence type="predicted"/>
<dbReference type="Pfam" id="PF12796">
    <property type="entry name" value="Ank_2"/>
    <property type="match status" value="1"/>
</dbReference>
<reference evidence="2 3" key="1">
    <citation type="submission" date="2015-07" db="EMBL/GenBank/DDBJ databases">
        <title>The genome of Eufriesea mexicana.</title>
        <authorList>
            <person name="Pan H."/>
            <person name="Kapheim K."/>
        </authorList>
    </citation>
    <scope>NUCLEOTIDE SEQUENCE [LARGE SCALE GENOMIC DNA]</scope>
    <source>
        <strain evidence="2">0111107269</strain>
        <tissue evidence="2">Whole body</tissue>
    </source>
</reference>
<dbReference type="Gene3D" id="1.25.40.20">
    <property type="entry name" value="Ankyrin repeat-containing domain"/>
    <property type="match status" value="1"/>
</dbReference>
<dbReference type="SUPFAM" id="SSF48403">
    <property type="entry name" value="Ankyrin repeat"/>
    <property type="match status" value="1"/>
</dbReference>
<keyword evidence="3" id="KW-1185">Reference proteome</keyword>
<evidence type="ECO:0000313" key="2">
    <source>
        <dbReference type="EMBL" id="OAD52452.1"/>
    </source>
</evidence>
<name>A0A310SGC7_9HYME</name>
<dbReference type="PROSITE" id="PS50297">
    <property type="entry name" value="ANK_REP_REGION"/>
    <property type="match status" value="1"/>
</dbReference>
<dbReference type="SMART" id="SM00248">
    <property type="entry name" value="ANK"/>
    <property type="match status" value="3"/>
</dbReference>
<feature type="repeat" description="ANK" evidence="1">
    <location>
        <begin position="58"/>
        <end position="81"/>
    </location>
</feature>
<dbReference type="AlphaFoldDB" id="A0A310SGC7"/>
<gene>
    <name evidence="2" type="ORF">WN48_01348</name>
</gene>
<dbReference type="EMBL" id="KQ772307">
    <property type="protein sequence ID" value="OAD52452.1"/>
    <property type="molecule type" value="Genomic_DNA"/>
</dbReference>